<dbReference type="AlphaFoldDB" id="I7ZFU3"/>
<evidence type="ECO:0000313" key="1">
    <source>
        <dbReference type="EMBL" id="EIT70562.1"/>
    </source>
</evidence>
<comment type="caution">
    <text evidence="1">The sequence shown here is derived from an EMBL/GenBank/DDBJ whole genome shotgun (WGS) entry which is preliminary data.</text>
</comment>
<proteinExistence type="predicted"/>
<name>I7ZFU3_9GAMM</name>
<dbReference type="RefSeq" id="WP_007183655.1">
    <property type="nucleotide sequence ID" value="NZ_AKGD01000001.1"/>
</dbReference>
<protein>
    <submittedName>
        <fullName evidence="1">Uncharacterized protein</fullName>
    </submittedName>
</protein>
<accession>I7ZFU3</accession>
<sequence>MNIDGQWKLTAKSPMGLKTDDLEFKTIDGKLTGTQISEGLGTHRDLPVKVDGDTISWSVPVTKPMKLTLEFKLQVDGDSMSGTVKAGIFGNAPVSVVRA</sequence>
<evidence type="ECO:0000313" key="2">
    <source>
        <dbReference type="Proteomes" id="UP000003704"/>
    </source>
</evidence>
<dbReference type="STRING" id="1172194.WQQ_06990"/>
<organism evidence="1 2">
    <name type="scientific">Hydrocarboniphaga effusa AP103</name>
    <dbReference type="NCBI Taxonomy" id="1172194"/>
    <lineage>
        <taxon>Bacteria</taxon>
        <taxon>Pseudomonadati</taxon>
        <taxon>Pseudomonadota</taxon>
        <taxon>Gammaproteobacteria</taxon>
        <taxon>Nevskiales</taxon>
        <taxon>Nevskiaceae</taxon>
        <taxon>Hydrocarboniphaga</taxon>
    </lineage>
</organism>
<dbReference type="Proteomes" id="UP000003704">
    <property type="component" value="Unassembled WGS sequence"/>
</dbReference>
<dbReference type="OrthoDB" id="5145750at2"/>
<gene>
    <name evidence="1" type="ORF">WQQ_06990</name>
</gene>
<reference evidence="1 2" key="1">
    <citation type="journal article" date="2012" name="J. Bacteriol.">
        <title>Genome Sequence of n-Alkane-Degrading Hydrocarboniphaga effusa Strain AP103T (ATCC BAA-332T).</title>
        <authorList>
            <person name="Chang H.K."/>
            <person name="Zylstra G.J."/>
            <person name="Chae J.C."/>
        </authorList>
    </citation>
    <scope>NUCLEOTIDE SEQUENCE [LARGE SCALE GENOMIC DNA]</scope>
    <source>
        <strain evidence="1 2">AP103</strain>
    </source>
</reference>
<keyword evidence="2" id="KW-1185">Reference proteome</keyword>
<dbReference type="EMBL" id="AKGD01000001">
    <property type="protein sequence ID" value="EIT70562.1"/>
    <property type="molecule type" value="Genomic_DNA"/>
</dbReference>